<comment type="caution">
    <text evidence="2">The sequence shown here is derived from an EMBL/GenBank/DDBJ whole genome shotgun (WGS) entry which is preliminary data.</text>
</comment>
<dbReference type="PATRIC" id="fig|159743.3.peg.6060"/>
<protein>
    <submittedName>
        <fullName evidence="2">Uncharacterized protein</fullName>
    </submittedName>
</protein>
<organism evidence="2 3">
    <name type="scientific">Paenibacillus terrae</name>
    <dbReference type="NCBI Taxonomy" id="159743"/>
    <lineage>
        <taxon>Bacteria</taxon>
        <taxon>Bacillati</taxon>
        <taxon>Bacillota</taxon>
        <taxon>Bacilli</taxon>
        <taxon>Bacillales</taxon>
        <taxon>Paenibacillaceae</taxon>
        <taxon>Paenibacillus</taxon>
    </lineage>
</organism>
<proteinExistence type="predicted"/>
<dbReference type="EMBL" id="JTHP01000103">
    <property type="protein sequence ID" value="KJD42620.1"/>
    <property type="molecule type" value="Genomic_DNA"/>
</dbReference>
<accession>A0A0D7WTY1</accession>
<dbReference type="Proteomes" id="UP000032534">
    <property type="component" value="Unassembled WGS sequence"/>
</dbReference>
<evidence type="ECO:0000313" key="2">
    <source>
        <dbReference type="EMBL" id="KJD42620.1"/>
    </source>
</evidence>
<dbReference type="AlphaFoldDB" id="A0A0D7WTY1"/>
<reference evidence="2 3" key="1">
    <citation type="submission" date="2014-11" db="EMBL/GenBank/DDBJ databases">
        <title>Draft Genome Sequences of Paenibacillus polymyxa NRRL B-30509 and Paenibacillus terrae NRRL B-30644, Strains from a Poultry Environment that Produce Tridecaptin A and Paenicidins.</title>
        <authorList>
            <person name="van Belkum M.J."/>
            <person name="Lohans C.T."/>
            <person name="Vederas J.C."/>
        </authorList>
    </citation>
    <scope>NUCLEOTIDE SEQUENCE [LARGE SCALE GENOMIC DNA]</scope>
    <source>
        <strain evidence="2 3">NRRL B-30644</strain>
    </source>
</reference>
<sequence>MELIIIFLVLIIPIVVGFCSGFSINTMTVDRSDIHLEHEISDEEHQVKGWIPTSLTQQLTESNNVQTQDVSSLPPEVEHSLSQLLVEIAVEQDTYSHPEDQHSQGSLLQYEGHDEQMENFLHHSEENEQMLMPLSDSDVPPPLLSNEEPREAPTRKLPDDEYNAIGRLYGYDFADQVTTTPSLGASHNEVDIMMGRLIYLNDGSCQLIYNRKSISLRGPKVNREMDGEVIMVKGFFLDREIFIVDETDRIEKSKEVQEQKYGS</sequence>
<dbReference type="OrthoDB" id="2600451at2"/>
<keyword evidence="3" id="KW-1185">Reference proteome</keyword>
<dbReference type="RefSeq" id="WP_044649061.1">
    <property type="nucleotide sequence ID" value="NZ_JTHP01000103.1"/>
</dbReference>
<name>A0A0D7WTY1_9BACL</name>
<gene>
    <name evidence="2" type="ORF">QD47_27205</name>
</gene>
<feature type="compositionally biased region" description="Basic and acidic residues" evidence="1">
    <location>
        <begin position="147"/>
        <end position="158"/>
    </location>
</feature>
<evidence type="ECO:0000313" key="3">
    <source>
        <dbReference type="Proteomes" id="UP000032534"/>
    </source>
</evidence>
<feature type="region of interest" description="Disordered" evidence="1">
    <location>
        <begin position="134"/>
        <end position="158"/>
    </location>
</feature>
<evidence type="ECO:0000256" key="1">
    <source>
        <dbReference type="SAM" id="MobiDB-lite"/>
    </source>
</evidence>